<evidence type="ECO:0000313" key="3">
    <source>
        <dbReference type="EMBL" id="BCI88120.1"/>
    </source>
</evidence>
<keyword evidence="2" id="KW-1133">Transmembrane helix</keyword>
<proteinExistence type="predicted"/>
<feature type="region of interest" description="Disordered" evidence="1">
    <location>
        <begin position="507"/>
        <end position="559"/>
    </location>
</feature>
<organism evidence="3 4">
    <name type="scientific">Mycobacterium kansasii</name>
    <dbReference type="NCBI Taxonomy" id="1768"/>
    <lineage>
        <taxon>Bacteria</taxon>
        <taxon>Bacillati</taxon>
        <taxon>Actinomycetota</taxon>
        <taxon>Actinomycetes</taxon>
        <taxon>Mycobacteriales</taxon>
        <taxon>Mycobacteriaceae</taxon>
        <taxon>Mycobacterium</taxon>
    </lineage>
</organism>
<protein>
    <submittedName>
        <fullName evidence="3">Uncharacterized protein</fullName>
    </submittedName>
</protein>
<dbReference type="EMBL" id="AP023343">
    <property type="protein sequence ID" value="BCI88120.1"/>
    <property type="molecule type" value="Genomic_DNA"/>
</dbReference>
<feature type="transmembrane region" description="Helical" evidence="2">
    <location>
        <begin position="91"/>
        <end position="108"/>
    </location>
</feature>
<keyword evidence="4" id="KW-1185">Reference proteome</keyword>
<dbReference type="Proteomes" id="UP000516380">
    <property type="component" value="Chromosome"/>
</dbReference>
<feature type="compositionally biased region" description="Basic and acidic residues" evidence="1">
    <location>
        <begin position="459"/>
        <end position="489"/>
    </location>
</feature>
<gene>
    <name evidence="3" type="ORF">NIIDMKKI_33260</name>
</gene>
<keyword evidence="2" id="KW-0812">Transmembrane</keyword>
<evidence type="ECO:0000256" key="2">
    <source>
        <dbReference type="SAM" id="Phobius"/>
    </source>
</evidence>
<feature type="region of interest" description="Disordered" evidence="1">
    <location>
        <begin position="389"/>
        <end position="495"/>
    </location>
</feature>
<evidence type="ECO:0000256" key="1">
    <source>
        <dbReference type="SAM" id="MobiDB-lite"/>
    </source>
</evidence>
<feature type="compositionally biased region" description="Basic residues" evidence="1">
    <location>
        <begin position="390"/>
        <end position="416"/>
    </location>
</feature>
<accession>A0A7G1IBA3</accession>
<sequence>MIDSALNLGGAFTNCTLTRTVRIDEDNEVDLTGLSITAGDDGALHVQVKITKSGFCYSATGTVGAKITIAVAGGQLVVQVQADDPNVDVDIPWYCWVAGAVIGALLGALLPSVIYVIVGAVLVPLIMYIAEEVIEGTINSVAAHITDALNQLLVPVDIPAVGFNIVFSDARIDDVQIGCRIRPIDTAPVRAAGTVVVPNGSAFDLDSGRVGARDMPSGDLTVLGGAFDRTVRAVCGARWARTGLRDFDGLYRAAVYGYAYDAPNPIPLADLATIDPFGLLFGNPFRESLRIYGVRTNEGRWAAVQAVDVTVDHIRFRYITWEKALASVQIVGGFTCPPSVFGTFGRSPSRARRFSRPRRHCASAQSGRNVIPATSCVRRLMPWPRLPCRQGRRHRERRHSRVTSHRSAHRYLRRNRGAADASAGPIRRCRNGFRPGTSGQVATRRHRARGGQRSSRPGRRSDRALPDRRDHPVADRAGRQARRDAAIGDRRRRRGARGLGRAVCALRAAMRQPRPPDAGMARLPHGLGDELRRRRGPGPAPGHRLTSRYDAGSCSSAPR</sequence>
<dbReference type="AlphaFoldDB" id="A0A7G1IBA3"/>
<reference evidence="3 4" key="1">
    <citation type="submission" date="2020-07" db="EMBL/GenBank/DDBJ databases">
        <title>Mycobacterium kansasii (former subtype) with zoonotic potential isolated from diseased indoor pet cat, Japan.</title>
        <authorList>
            <person name="Fukano H."/>
            <person name="Terazono T."/>
            <person name="Hoshino Y."/>
        </authorList>
    </citation>
    <scope>NUCLEOTIDE SEQUENCE [LARGE SCALE GENOMIC DNA]</scope>
    <source>
        <strain evidence="3 4">Kuro-I</strain>
    </source>
</reference>
<evidence type="ECO:0000313" key="4">
    <source>
        <dbReference type="Proteomes" id="UP000516380"/>
    </source>
</evidence>
<name>A0A7G1IBA3_MYCKA</name>
<keyword evidence="2" id="KW-0472">Membrane</keyword>